<evidence type="ECO:0000313" key="2">
    <source>
        <dbReference type="EMBL" id="GHO92827.1"/>
    </source>
</evidence>
<evidence type="ECO:0000256" key="1">
    <source>
        <dbReference type="SAM" id="MobiDB-lite"/>
    </source>
</evidence>
<name>A0A8J3N0E3_9CHLR</name>
<sequence>MTVMNQEALQRRWQERCRQGNFSSAVLGVGTIRVFGRSGDTPVAFPRVESLAALDTLEADERWALQNAQDLIHSARTRRRPVMATQPPRPGVIPNPVPVYEFDPKSENLLILSMTQGG</sequence>
<dbReference type="AlphaFoldDB" id="A0A8J3N0E3"/>
<dbReference type="Proteomes" id="UP000597444">
    <property type="component" value="Unassembled WGS sequence"/>
</dbReference>
<evidence type="ECO:0000313" key="3">
    <source>
        <dbReference type="Proteomes" id="UP000597444"/>
    </source>
</evidence>
<organism evidence="2 3">
    <name type="scientific">Reticulibacter mediterranei</name>
    <dbReference type="NCBI Taxonomy" id="2778369"/>
    <lineage>
        <taxon>Bacteria</taxon>
        <taxon>Bacillati</taxon>
        <taxon>Chloroflexota</taxon>
        <taxon>Ktedonobacteria</taxon>
        <taxon>Ktedonobacterales</taxon>
        <taxon>Reticulibacteraceae</taxon>
        <taxon>Reticulibacter</taxon>
    </lineage>
</organism>
<keyword evidence="3" id="KW-1185">Reference proteome</keyword>
<feature type="region of interest" description="Disordered" evidence="1">
    <location>
        <begin position="76"/>
        <end position="97"/>
    </location>
</feature>
<protein>
    <submittedName>
        <fullName evidence="2">Uncharacterized protein</fullName>
    </submittedName>
</protein>
<dbReference type="EMBL" id="BNJK01000001">
    <property type="protein sequence ID" value="GHO92827.1"/>
    <property type="molecule type" value="Genomic_DNA"/>
</dbReference>
<reference evidence="2" key="1">
    <citation type="submission" date="2020-10" db="EMBL/GenBank/DDBJ databases">
        <title>Taxonomic study of unclassified bacteria belonging to the class Ktedonobacteria.</title>
        <authorList>
            <person name="Yabe S."/>
            <person name="Wang C.M."/>
            <person name="Zheng Y."/>
            <person name="Sakai Y."/>
            <person name="Cavaletti L."/>
            <person name="Monciardini P."/>
            <person name="Donadio S."/>
        </authorList>
    </citation>
    <scope>NUCLEOTIDE SEQUENCE</scope>
    <source>
        <strain evidence="2">ID150040</strain>
    </source>
</reference>
<proteinExistence type="predicted"/>
<gene>
    <name evidence="2" type="ORF">KSF_028750</name>
</gene>
<accession>A0A8J3N0E3</accession>
<feature type="compositionally biased region" description="Pro residues" evidence="1">
    <location>
        <begin position="87"/>
        <end position="97"/>
    </location>
</feature>
<dbReference type="RefSeq" id="WP_220203641.1">
    <property type="nucleotide sequence ID" value="NZ_BNJK01000001.1"/>
</dbReference>
<comment type="caution">
    <text evidence="2">The sequence shown here is derived from an EMBL/GenBank/DDBJ whole genome shotgun (WGS) entry which is preliminary data.</text>
</comment>